<dbReference type="EMBL" id="JBEPMO010000003">
    <property type="protein sequence ID" value="MET3731297.1"/>
    <property type="molecule type" value="Genomic_DNA"/>
</dbReference>
<sequence length="274" mass="32451">MKTHSILPLLFLLFAFLFSCKNDSKKEFNVSPKEFSILDSIRELNNISVVYDENFFPKFKSDFKSSGNSTLVDSMQWPYYKILYYGRGEKWFKYPSKELLENYPIWYRINSDFVKGKIQFSDFENFNSPDLKIVVDTTQIINNERMFMGQLKGDSYAVYIMNNSNLWYIANMGSRFPILMQAMNRNGEWQHIEYSISPMDAVIFYLLEPKSYFVTSARKYEGDFKTKFRLKFKQRGKFIYSNEFSGSMNLSQFAIPEMSKTNDMGKKNYSIFLE</sequence>
<accession>A0ABV2LUS9</accession>
<feature type="signal peptide" evidence="1">
    <location>
        <begin position="1"/>
        <end position="21"/>
    </location>
</feature>
<comment type="caution">
    <text evidence="2">The sequence shown here is derived from an EMBL/GenBank/DDBJ whole genome shotgun (WGS) entry which is preliminary data.</text>
</comment>
<name>A0ABV2LUS9_9FLAO</name>
<gene>
    <name evidence="2" type="ORF">ABID46_000864</name>
</gene>
<evidence type="ECO:0000313" key="3">
    <source>
        <dbReference type="Proteomes" id="UP001549146"/>
    </source>
</evidence>
<evidence type="ECO:0000313" key="2">
    <source>
        <dbReference type="EMBL" id="MET3731297.1"/>
    </source>
</evidence>
<keyword evidence="3" id="KW-1185">Reference proteome</keyword>
<organism evidence="2 3">
    <name type="scientific">Moheibacter stercoris</name>
    <dbReference type="NCBI Taxonomy" id="1628251"/>
    <lineage>
        <taxon>Bacteria</taxon>
        <taxon>Pseudomonadati</taxon>
        <taxon>Bacteroidota</taxon>
        <taxon>Flavobacteriia</taxon>
        <taxon>Flavobacteriales</taxon>
        <taxon>Weeksellaceae</taxon>
        <taxon>Moheibacter</taxon>
    </lineage>
</organism>
<dbReference type="PROSITE" id="PS51257">
    <property type="entry name" value="PROKAR_LIPOPROTEIN"/>
    <property type="match status" value="1"/>
</dbReference>
<evidence type="ECO:0000256" key="1">
    <source>
        <dbReference type="SAM" id="SignalP"/>
    </source>
</evidence>
<protein>
    <submittedName>
        <fullName evidence="2">Uncharacterized protein</fullName>
    </submittedName>
</protein>
<proteinExistence type="predicted"/>
<keyword evidence="1" id="KW-0732">Signal</keyword>
<feature type="chain" id="PRO_5045453894" evidence="1">
    <location>
        <begin position="22"/>
        <end position="274"/>
    </location>
</feature>
<reference evidence="2 3" key="1">
    <citation type="submission" date="2024-06" db="EMBL/GenBank/DDBJ databases">
        <title>Genomic Encyclopedia of Type Strains, Phase IV (KMG-IV): sequencing the most valuable type-strain genomes for metagenomic binning, comparative biology and taxonomic classification.</title>
        <authorList>
            <person name="Goeker M."/>
        </authorList>
    </citation>
    <scope>NUCLEOTIDE SEQUENCE [LARGE SCALE GENOMIC DNA]</scope>
    <source>
        <strain evidence="2 3">DSM 29388</strain>
    </source>
</reference>
<dbReference type="Proteomes" id="UP001549146">
    <property type="component" value="Unassembled WGS sequence"/>
</dbReference>
<dbReference type="RefSeq" id="WP_354507420.1">
    <property type="nucleotide sequence ID" value="NZ_JBEPMO010000003.1"/>
</dbReference>